<dbReference type="AlphaFoldDB" id="A0A1G2MI62"/>
<dbReference type="Proteomes" id="UP000177130">
    <property type="component" value="Unassembled WGS sequence"/>
</dbReference>
<dbReference type="InterPro" id="IPR012657">
    <property type="entry name" value="23S_rRNA-intervening_sequence"/>
</dbReference>
<organism evidence="2 3">
    <name type="scientific">Candidatus Taylorbacteria bacterium RIFCSPHIGHO2_02_FULL_43_32b</name>
    <dbReference type="NCBI Taxonomy" id="1802306"/>
    <lineage>
        <taxon>Bacteria</taxon>
        <taxon>Candidatus Tayloriibacteriota</taxon>
    </lineage>
</organism>
<dbReference type="NCBIfam" id="TIGR02436">
    <property type="entry name" value="four helix bundle protein"/>
    <property type="match status" value="1"/>
</dbReference>
<comment type="caution">
    <text evidence="2">The sequence shown here is derived from an EMBL/GenBank/DDBJ whole genome shotgun (WGS) entry which is preliminary data.</text>
</comment>
<dbReference type="STRING" id="1802306.A3C72_01330"/>
<feature type="compositionally biased region" description="Basic and acidic residues" evidence="1">
    <location>
        <begin position="163"/>
        <end position="179"/>
    </location>
</feature>
<feature type="region of interest" description="Disordered" evidence="1">
    <location>
        <begin position="163"/>
        <end position="189"/>
    </location>
</feature>
<proteinExistence type="predicted"/>
<evidence type="ECO:0008006" key="4">
    <source>
        <dbReference type="Google" id="ProtNLM"/>
    </source>
</evidence>
<name>A0A1G2MI62_9BACT</name>
<accession>A0A1G2MI62</accession>
<dbReference type="SUPFAM" id="SSF158446">
    <property type="entry name" value="IVS-encoded protein-like"/>
    <property type="match status" value="1"/>
</dbReference>
<evidence type="ECO:0000313" key="3">
    <source>
        <dbReference type="Proteomes" id="UP000177130"/>
    </source>
</evidence>
<reference evidence="2 3" key="1">
    <citation type="journal article" date="2016" name="Nat. Commun.">
        <title>Thousands of microbial genomes shed light on interconnected biogeochemical processes in an aquifer system.</title>
        <authorList>
            <person name="Anantharaman K."/>
            <person name="Brown C.T."/>
            <person name="Hug L.A."/>
            <person name="Sharon I."/>
            <person name="Castelle C.J."/>
            <person name="Probst A.J."/>
            <person name="Thomas B.C."/>
            <person name="Singh A."/>
            <person name="Wilkins M.J."/>
            <person name="Karaoz U."/>
            <person name="Brodie E.L."/>
            <person name="Williams K.H."/>
            <person name="Hubbard S.S."/>
            <person name="Banfield J.F."/>
        </authorList>
    </citation>
    <scope>NUCLEOTIDE SEQUENCE [LARGE SCALE GENOMIC DNA]</scope>
</reference>
<evidence type="ECO:0000313" key="2">
    <source>
        <dbReference type="EMBL" id="OHA22682.1"/>
    </source>
</evidence>
<gene>
    <name evidence="2" type="ORF">A3C72_01330</name>
</gene>
<dbReference type="EMBL" id="MHRK01000049">
    <property type="protein sequence ID" value="OHA22682.1"/>
    <property type="molecule type" value="Genomic_DNA"/>
</dbReference>
<sequence length="189" mass="22074">MSFRDLKSYQSAVIIHDFTVEFVERYIDSKSRTKDQMEQAARSGKQNIVEGVEQKTSSKNELKLLGVARASFAELLEDYHDFLRQRGLLLWERDSLEAKAVRNLVYQNKSCGTYKSDKSYQPYRVYLSDPATAGNAMVCTINQCNYLLDRQIRALEEKYATGDSWEDKMKQKKEEEKKKQIWSSWSQNL</sequence>
<protein>
    <recommendedName>
        <fullName evidence="4">Four helix bundle protein</fullName>
    </recommendedName>
</protein>
<dbReference type="InterPro" id="IPR036583">
    <property type="entry name" value="23S_rRNA_IVS_sf"/>
</dbReference>
<evidence type="ECO:0000256" key="1">
    <source>
        <dbReference type="SAM" id="MobiDB-lite"/>
    </source>
</evidence>
<dbReference type="Gene3D" id="1.20.1440.60">
    <property type="entry name" value="23S rRNA-intervening sequence"/>
    <property type="match status" value="1"/>
</dbReference>